<dbReference type="EMBL" id="JARKIF010000004">
    <property type="protein sequence ID" value="KAJ7641689.1"/>
    <property type="molecule type" value="Genomic_DNA"/>
</dbReference>
<evidence type="ECO:0000313" key="3">
    <source>
        <dbReference type="EMBL" id="KAJ7641689.1"/>
    </source>
</evidence>
<dbReference type="Gene3D" id="1.20.1280.50">
    <property type="match status" value="1"/>
</dbReference>
<dbReference type="Pfam" id="PF00646">
    <property type="entry name" value="F-box"/>
    <property type="match status" value="1"/>
</dbReference>
<sequence length="399" mass="44826">MRDFHPARFPTSDSTSVLVCKEIPLDIGFHIFSFCGPFDLAKLSCTSKSLRAFIQTNRLWESSYGNMSRGNCSRLPPPPVVEASRNYSPSAYAFWLLGGGLCTRCSAWTDSQPCHFLFRFRACSAECRGMLLHGNSMWHDKRHKYTTLSWGNWLPRESCTLPNGGTVYRYSRRAIKDAENEREQALVVDRGEQLDAECALRALDRSKISQVVVCLDVLLPKLNAPQNAKALESWQIAYLVEKAVVKSANLSFMKSMCMAENKKVQGVLRCPAALSVFDAFNRDLELITTTVWAQIRRLTLAQLEWMKAGVLPPNMPARPGDRIRCEQCNELRADGVSSHKHKATKAPETTRPMLCPECPHSRRSFSEQGLRDHMLSRSVNFPSIVFTADASPGISDLSK</sequence>
<organism evidence="3 4">
    <name type="scientific">Roridomyces roridus</name>
    <dbReference type="NCBI Taxonomy" id="1738132"/>
    <lineage>
        <taxon>Eukaryota</taxon>
        <taxon>Fungi</taxon>
        <taxon>Dikarya</taxon>
        <taxon>Basidiomycota</taxon>
        <taxon>Agaricomycotina</taxon>
        <taxon>Agaricomycetes</taxon>
        <taxon>Agaricomycetidae</taxon>
        <taxon>Agaricales</taxon>
        <taxon>Marasmiineae</taxon>
        <taxon>Mycenaceae</taxon>
        <taxon>Roridomyces</taxon>
    </lineage>
</organism>
<feature type="region of interest" description="Disordered" evidence="1">
    <location>
        <begin position="336"/>
        <end position="358"/>
    </location>
</feature>
<evidence type="ECO:0000313" key="4">
    <source>
        <dbReference type="Proteomes" id="UP001221142"/>
    </source>
</evidence>
<evidence type="ECO:0000259" key="2">
    <source>
        <dbReference type="PROSITE" id="PS50181"/>
    </source>
</evidence>
<dbReference type="InterPro" id="IPR001810">
    <property type="entry name" value="F-box_dom"/>
</dbReference>
<dbReference type="AlphaFoldDB" id="A0AAD7FWV4"/>
<protein>
    <recommendedName>
        <fullName evidence="2">F-box domain-containing protein</fullName>
    </recommendedName>
</protein>
<dbReference type="PROSITE" id="PS50181">
    <property type="entry name" value="FBOX"/>
    <property type="match status" value="1"/>
</dbReference>
<feature type="domain" description="F-box" evidence="2">
    <location>
        <begin position="17"/>
        <end position="63"/>
    </location>
</feature>
<dbReference type="InterPro" id="IPR036047">
    <property type="entry name" value="F-box-like_dom_sf"/>
</dbReference>
<comment type="caution">
    <text evidence="3">The sequence shown here is derived from an EMBL/GenBank/DDBJ whole genome shotgun (WGS) entry which is preliminary data.</text>
</comment>
<evidence type="ECO:0000256" key="1">
    <source>
        <dbReference type="SAM" id="MobiDB-lite"/>
    </source>
</evidence>
<accession>A0AAD7FWV4</accession>
<dbReference type="SMART" id="SM00256">
    <property type="entry name" value="FBOX"/>
    <property type="match status" value="1"/>
</dbReference>
<gene>
    <name evidence="3" type="ORF">FB45DRAFT_900786</name>
</gene>
<keyword evidence="4" id="KW-1185">Reference proteome</keyword>
<proteinExistence type="predicted"/>
<name>A0AAD7FWV4_9AGAR</name>
<dbReference type="SUPFAM" id="SSF81383">
    <property type="entry name" value="F-box domain"/>
    <property type="match status" value="1"/>
</dbReference>
<dbReference type="Proteomes" id="UP001221142">
    <property type="component" value="Unassembled WGS sequence"/>
</dbReference>
<reference evidence="3" key="1">
    <citation type="submission" date="2023-03" db="EMBL/GenBank/DDBJ databases">
        <title>Massive genome expansion in bonnet fungi (Mycena s.s.) driven by repeated elements and novel gene families across ecological guilds.</title>
        <authorList>
            <consortium name="Lawrence Berkeley National Laboratory"/>
            <person name="Harder C.B."/>
            <person name="Miyauchi S."/>
            <person name="Viragh M."/>
            <person name="Kuo A."/>
            <person name="Thoen E."/>
            <person name="Andreopoulos B."/>
            <person name="Lu D."/>
            <person name="Skrede I."/>
            <person name="Drula E."/>
            <person name="Henrissat B."/>
            <person name="Morin E."/>
            <person name="Kohler A."/>
            <person name="Barry K."/>
            <person name="LaButti K."/>
            <person name="Morin E."/>
            <person name="Salamov A."/>
            <person name="Lipzen A."/>
            <person name="Mereny Z."/>
            <person name="Hegedus B."/>
            <person name="Baldrian P."/>
            <person name="Stursova M."/>
            <person name="Weitz H."/>
            <person name="Taylor A."/>
            <person name="Grigoriev I.V."/>
            <person name="Nagy L.G."/>
            <person name="Martin F."/>
            <person name="Kauserud H."/>
        </authorList>
    </citation>
    <scope>NUCLEOTIDE SEQUENCE</scope>
    <source>
        <strain evidence="3">9284</strain>
    </source>
</reference>